<dbReference type="AlphaFoldDB" id="A0A6L6PWX7"/>
<dbReference type="EMBL" id="WNLA01000003">
    <property type="protein sequence ID" value="MTW02057.1"/>
    <property type="molecule type" value="Genomic_DNA"/>
</dbReference>
<name>A0A6L6PWX7_9BURK</name>
<protein>
    <submittedName>
        <fullName evidence="4">DNA-protecting protein DprA</fullName>
    </submittedName>
</protein>
<dbReference type="Gene3D" id="1.10.10.10">
    <property type="entry name" value="Winged helix-like DNA-binding domain superfamily/Winged helix DNA-binding domain"/>
    <property type="match status" value="1"/>
</dbReference>
<sequence>MPGRQRDAAAWLRLAETPHVGPVAAKVLLDNEADPAKIFAADPQQLAEWLNEVPGCRTDAAVRALREPPRPWLDQIARMADRAMGWAAQPGHSLLAAGDDDYPALLKEIVDPPVLLYIEGDRSLLSRPAVGVVGARKASAQGMAHAEQFARGLSEAGLVVVSGLALGIDAAAHRGALSSTVAVIGAGIDVTYPMRNLALRRQIAEQGCIVSEYPLGTPPRPEHFPKRNRILSGLSLGVLVVEAAEQSGSLITARLAGQQGRDVMAIPGSIHSPLARGCHELLRNGAILVESVAHVLEVVQPGTACNGAPHKVQRTAAVQGELAKLLVAIGHDPGSAEALAYRSGLPLPDTQGHLLALELAGLVERLPGGIYQRLQN</sequence>
<dbReference type="InterPro" id="IPR036388">
    <property type="entry name" value="WH-like_DNA-bd_sf"/>
</dbReference>
<reference evidence="4 5" key="1">
    <citation type="submission" date="2019-11" db="EMBL/GenBank/DDBJ databases">
        <title>Type strains purchased from KCTC, JCM and DSMZ.</title>
        <authorList>
            <person name="Lu H."/>
        </authorList>
    </citation>
    <scope>NUCLEOTIDE SEQUENCE [LARGE SCALE GENOMIC DNA]</scope>
    <source>
        <strain evidence="4 5">KCTC 42409</strain>
    </source>
</reference>
<evidence type="ECO:0000256" key="1">
    <source>
        <dbReference type="ARBA" id="ARBA00006525"/>
    </source>
</evidence>
<evidence type="ECO:0000259" key="2">
    <source>
        <dbReference type="Pfam" id="PF02481"/>
    </source>
</evidence>
<dbReference type="InterPro" id="IPR041614">
    <property type="entry name" value="DprA_WH"/>
</dbReference>
<comment type="caution">
    <text evidence="4">The sequence shown here is derived from an EMBL/GenBank/DDBJ whole genome shotgun (WGS) entry which is preliminary data.</text>
</comment>
<dbReference type="Pfam" id="PF17782">
    <property type="entry name" value="WHD_DprA"/>
    <property type="match status" value="1"/>
</dbReference>
<keyword evidence="5" id="KW-1185">Reference proteome</keyword>
<dbReference type="InterPro" id="IPR057666">
    <property type="entry name" value="DrpA_SLOG"/>
</dbReference>
<dbReference type="PANTHER" id="PTHR43022:SF1">
    <property type="entry name" value="PROTEIN SMF"/>
    <property type="match status" value="1"/>
</dbReference>
<accession>A0A6L6PWX7</accession>
<evidence type="ECO:0000259" key="3">
    <source>
        <dbReference type="Pfam" id="PF17782"/>
    </source>
</evidence>
<dbReference type="InterPro" id="IPR003488">
    <property type="entry name" value="DprA"/>
</dbReference>
<dbReference type="NCBIfam" id="TIGR00732">
    <property type="entry name" value="dprA"/>
    <property type="match status" value="1"/>
</dbReference>
<evidence type="ECO:0000313" key="4">
    <source>
        <dbReference type="EMBL" id="MTW02057.1"/>
    </source>
</evidence>
<feature type="domain" description="Smf/DprA SLOG" evidence="2">
    <location>
        <begin position="95"/>
        <end position="299"/>
    </location>
</feature>
<feature type="domain" description="DprA winged helix" evidence="3">
    <location>
        <begin position="313"/>
        <end position="369"/>
    </location>
</feature>
<dbReference type="PANTHER" id="PTHR43022">
    <property type="entry name" value="PROTEIN SMF"/>
    <property type="match status" value="1"/>
</dbReference>
<dbReference type="Pfam" id="PF02481">
    <property type="entry name" value="DNA_processg_A"/>
    <property type="match status" value="1"/>
</dbReference>
<dbReference type="Proteomes" id="UP000484015">
    <property type="component" value="Unassembled WGS sequence"/>
</dbReference>
<dbReference type="GO" id="GO:0009294">
    <property type="term" value="P:DNA-mediated transformation"/>
    <property type="evidence" value="ECO:0007669"/>
    <property type="project" value="InterPro"/>
</dbReference>
<organism evidence="4 5">
    <name type="scientific">Pseudoduganella ginsengisoli</name>
    <dbReference type="NCBI Taxonomy" id="1462440"/>
    <lineage>
        <taxon>Bacteria</taxon>
        <taxon>Pseudomonadati</taxon>
        <taxon>Pseudomonadota</taxon>
        <taxon>Betaproteobacteria</taxon>
        <taxon>Burkholderiales</taxon>
        <taxon>Oxalobacteraceae</taxon>
        <taxon>Telluria group</taxon>
        <taxon>Pseudoduganella</taxon>
    </lineage>
</organism>
<dbReference type="Gene3D" id="3.40.50.450">
    <property type="match status" value="1"/>
</dbReference>
<proteinExistence type="inferred from homology"/>
<dbReference type="SUPFAM" id="SSF102405">
    <property type="entry name" value="MCP/YpsA-like"/>
    <property type="match status" value="1"/>
</dbReference>
<gene>
    <name evidence="4" type="primary">dprA</name>
    <name evidence="4" type="ORF">GM668_08130</name>
</gene>
<comment type="similarity">
    <text evidence="1">Belongs to the DprA/Smf family.</text>
</comment>
<evidence type="ECO:0000313" key="5">
    <source>
        <dbReference type="Proteomes" id="UP000484015"/>
    </source>
</evidence>